<comment type="caution">
    <text evidence="2">The sequence shown here is derived from an EMBL/GenBank/DDBJ whole genome shotgun (WGS) entry which is preliminary data.</text>
</comment>
<dbReference type="InterPro" id="IPR039261">
    <property type="entry name" value="FNR_nucleotide-bd"/>
</dbReference>
<dbReference type="AlphaFoldDB" id="A0AAD3H797"/>
<feature type="transmembrane region" description="Helical" evidence="1">
    <location>
        <begin position="12"/>
        <end position="31"/>
    </location>
</feature>
<keyword evidence="3" id="KW-1185">Reference proteome</keyword>
<gene>
    <name evidence="2" type="ORF">CTEN210_09337</name>
</gene>
<dbReference type="EMBL" id="BLLK01000046">
    <property type="protein sequence ID" value="GFH52861.1"/>
    <property type="molecule type" value="Genomic_DNA"/>
</dbReference>
<keyword evidence="1" id="KW-0812">Transmembrane</keyword>
<reference evidence="2 3" key="1">
    <citation type="journal article" date="2021" name="Sci. Rep.">
        <title>The genome of the diatom Chaetoceros tenuissimus carries an ancient integrated fragment of an extant virus.</title>
        <authorList>
            <person name="Hongo Y."/>
            <person name="Kimura K."/>
            <person name="Takaki Y."/>
            <person name="Yoshida Y."/>
            <person name="Baba S."/>
            <person name="Kobayashi G."/>
            <person name="Nagasaki K."/>
            <person name="Hano T."/>
            <person name="Tomaru Y."/>
        </authorList>
    </citation>
    <scope>NUCLEOTIDE SEQUENCE [LARGE SCALE GENOMIC DNA]</scope>
    <source>
        <strain evidence="2 3">NIES-3715</strain>
    </source>
</reference>
<dbReference type="Proteomes" id="UP001054902">
    <property type="component" value="Unassembled WGS sequence"/>
</dbReference>
<sequence length="562" mass="63981">MTKRKEGKNRLISFESILWFLHISITTLAIIDRFTTNAWPRQMFSIGAGSAGSDRITGFKPGPWSVVAYDVIARISGRFSICAFNFMLISRLQILEQWLASSWISQNVVDCSNITEVNLRSHKWNGIALIQVVQGVFEWPLSERTPPGFKDMNPSTEMISMQVDDVFRLVEMTLLLCVLLPLSVKWLSINWHLGIHLHRFITVLYFVDIVRRHSHPHSWVLNTPIFCIWILDKILSMYWHRLRADTITCEDISPDYIALYWSDNSADISRGVGIAPKYLMKLNSSSFVESRHPFTSFTAEGYFQEIHNHVANNDTVIKAAVIRVFNNLRKPQLFGDRISHTQKMAMQEHQSDLHIWGPFQSRQSTLISKHLIDAQNGDKSLIFIGSGSAVNFMIDALSFAMMNVECVKGKRIVLLYSTRDRALHTWVKSAFYSMVGDFEKRIKDVDLLKNLEIVLSCTAKDNASFPLRLSSFDDASIVDSVSSPELDDTKCSFVSDENAINVEVSGYDKSSPNPIVKTMYCRINMGDAISNNTIVFCQGSKAFVDNARKICKSKKNVKFHYD</sequence>
<protein>
    <recommendedName>
        <fullName evidence="4">Ferric reductase NAD binding domain-containing protein</fullName>
    </recommendedName>
</protein>
<evidence type="ECO:0000256" key="1">
    <source>
        <dbReference type="SAM" id="Phobius"/>
    </source>
</evidence>
<dbReference type="Gene3D" id="3.40.50.80">
    <property type="entry name" value="Nucleotide-binding domain of ferredoxin-NADP reductase (FNR) module"/>
    <property type="match status" value="1"/>
</dbReference>
<proteinExistence type="predicted"/>
<accession>A0AAD3H797</accession>
<keyword evidence="1" id="KW-0472">Membrane</keyword>
<evidence type="ECO:0000313" key="3">
    <source>
        <dbReference type="Proteomes" id="UP001054902"/>
    </source>
</evidence>
<keyword evidence="1" id="KW-1133">Transmembrane helix</keyword>
<evidence type="ECO:0000313" key="2">
    <source>
        <dbReference type="EMBL" id="GFH52861.1"/>
    </source>
</evidence>
<evidence type="ECO:0008006" key="4">
    <source>
        <dbReference type="Google" id="ProtNLM"/>
    </source>
</evidence>
<organism evidence="2 3">
    <name type="scientific">Chaetoceros tenuissimus</name>
    <dbReference type="NCBI Taxonomy" id="426638"/>
    <lineage>
        <taxon>Eukaryota</taxon>
        <taxon>Sar</taxon>
        <taxon>Stramenopiles</taxon>
        <taxon>Ochrophyta</taxon>
        <taxon>Bacillariophyta</taxon>
        <taxon>Coscinodiscophyceae</taxon>
        <taxon>Chaetocerotophycidae</taxon>
        <taxon>Chaetocerotales</taxon>
        <taxon>Chaetocerotaceae</taxon>
        <taxon>Chaetoceros</taxon>
    </lineage>
</organism>
<name>A0AAD3H797_9STRA</name>